<reference evidence="1 2" key="1">
    <citation type="journal article" date="2005" name="Nucleic Acids Res.">
        <title>Genomic blueprint of Hahella chejuensis, a marine microbe producing an algicidal agent.</title>
        <authorList>
            <person name="Jeong H."/>
            <person name="Yim J.H."/>
            <person name="Lee C."/>
            <person name="Choi S.-H."/>
            <person name="Park Y.K."/>
            <person name="Yoon S.H."/>
            <person name="Hur C.-G."/>
            <person name="Kang H.-Y."/>
            <person name="Kim D."/>
            <person name="Lee H.H."/>
            <person name="Park K.H."/>
            <person name="Park S.-H."/>
            <person name="Park H.-S."/>
            <person name="Lee H.K."/>
            <person name="Oh T.K."/>
            <person name="Kim J.F."/>
        </authorList>
    </citation>
    <scope>NUCLEOTIDE SEQUENCE [LARGE SCALE GENOMIC DNA]</scope>
    <source>
        <strain evidence="1 2">KCTC 2396</strain>
    </source>
</reference>
<dbReference type="Proteomes" id="UP000000238">
    <property type="component" value="Chromosome"/>
</dbReference>
<dbReference type="STRING" id="349521.HCH_00468"/>
<dbReference type="EMBL" id="CP000155">
    <property type="protein sequence ID" value="ABC27378.1"/>
    <property type="molecule type" value="Genomic_DNA"/>
</dbReference>
<evidence type="ECO:0000313" key="1">
    <source>
        <dbReference type="EMBL" id="ABC27378.1"/>
    </source>
</evidence>
<sequence length="139" mass="15438">MDVITMEENQIEASIITDSTNGILSITVIFSNIGETSYFLDKKLTFHNGIYTISCLSLNAEGKEIKRRINIKVKPSSFPDDYIEIKPHSSYRGSLVLNEYFNLPESGSISIQYQASARNPVTGDIDVINSAITEIEIGD</sequence>
<name>Q2SPP6_HAHCH</name>
<dbReference type="HOGENOM" id="CLU_1852379_0_0_6"/>
<dbReference type="KEGG" id="hch:HCH_00468"/>
<protein>
    <submittedName>
        <fullName evidence="1">Uncharacterized protein</fullName>
    </submittedName>
</protein>
<dbReference type="eggNOG" id="ENOG502ZWC1">
    <property type="taxonomic scope" value="Bacteria"/>
</dbReference>
<organism evidence="1 2">
    <name type="scientific">Hahella chejuensis (strain KCTC 2396)</name>
    <dbReference type="NCBI Taxonomy" id="349521"/>
    <lineage>
        <taxon>Bacteria</taxon>
        <taxon>Pseudomonadati</taxon>
        <taxon>Pseudomonadota</taxon>
        <taxon>Gammaproteobacteria</taxon>
        <taxon>Oceanospirillales</taxon>
        <taxon>Hahellaceae</taxon>
        <taxon>Hahella</taxon>
    </lineage>
</organism>
<accession>Q2SPP6</accession>
<dbReference type="AlphaFoldDB" id="Q2SPP6"/>
<keyword evidence="2" id="KW-1185">Reference proteome</keyword>
<evidence type="ECO:0000313" key="2">
    <source>
        <dbReference type="Proteomes" id="UP000000238"/>
    </source>
</evidence>
<proteinExistence type="predicted"/>
<dbReference type="Gene3D" id="2.60.40.2970">
    <property type="match status" value="1"/>
</dbReference>
<gene>
    <name evidence="1" type="ordered locus">HCH_00468</name>
</gene>